<dbReference type="RefSeq" id="WP_185163958.1">
    <property type="nucleotide sequence ID" value="NZ_JACKWY010000003.1"/>
</dbReference>
<name>A0A7X0SF12_9CLOT</name>
<accession>A0A7X0SF12</accession>
<dbReference type="AlphaFoldDB" id="A0A7X0SF12"/>
<evidence type="ECO:0000313" key="2">
    <source>
        <dbReference type="Proteomes" id="UP000585258"/>
    </source>
</evidence>
<protein>
    <submittedName>
        <fullName evidence="1">Uncharacterized protein</fullName>
    </submittedName>
</protein>
<evidence type="ECO:0000313" key="1">
    <source>
        <dbReference type="EMBL" id="MBB6714341.1"/>
    </source>
</evidence>
<dbReference type="Proteomes" id="UP000585258">
    <property type="component" value="Unassembled WGS sequence"/>
</dbReference>
<gene>
    <name evidence="1" type="ORF">H7E68_06310</name>
</gene>
<organism evidence="1 2">
    <name type="scientific">Clostridium gasigenes</name>
    <dbReference type="NCBI Taxonomy" id="94869"/>
    <lineage>
        <taxon>Bacteria</taxon>
        <taxon>Bacillati</taxon>
        <taxon>Bacillota</taxon>
        <taxon>Clostridia</taxon>
        <taxon>Eubacteriales</taxon>
        <taxon>Clostridiaceae</taxon>
        <taxon>Clostridium</taxon>
    </lineage>
</organism>
<sequence>MDDFLSTGVVRRPVGTEILRIVLRNTSQSLAFQSIYIYNWDTGSAVLVDSKNYFVSANGFNTIDFPLVINSYGDTRNIILYEVYYGPTSPDITVTFSNI</sequence>
<reference evidence="1 2" key="1">
    <citation type="submission" date="2020-08" db="EMBL/GenBank/DDBJ databases">
        <title>Clostridia isolated from Swiss meat.</title>
        <authorList>
            <person name="Wambui J."/>
            <person name="Stevens M.J.A."/>
            <person name="Stephan R."/>
        </authorList>
    </citation>
    <scope>NUCLEOTIDE SEQUENCE [LARGE SCALE GENOMIC DNA]</scope>
    <source>
        <strain evidence="1 2">CM001</strain>
    </source>
</reference>
<comment type="caution">
    <text evidence="1">The sequence shown here is derived from an EMBL/GenBank/DDBJ whole genome shotgun (WGS) entry which is preliminary data.</text>
</comment>
<dbReference type="EMBL" id="JACKWY010000003">
    <property type="protein sequence ID" value="MBB6714341.1"/>
    <property type="molecule type" value="Genomic_DNA"/>
</dbReference>
<proteinExistence type="predicted"/>